<sequence length="69" mass="7626">MTAFWCVTATADLTLSAGVYGTPGTYKVDNCVNTSNTRRNSDYDCYGHFTPDGGSADDAVYMHLRRHWA</sequence>
<name>A0A9Q3W0L4_9ACTN</name>
<comment type="caution">
    <text evidence="1">The sequence shown here is derived from an EMBL/GenBank/DDBJ whole genome shotgun (WGS) entry which is preliminary data.</text>
</comment>
<accession>A0A9Q3W0L4</accession>
<organism evidence="1 2">
    <name type="scientific">Streptomyces guryensis</name>
    <dbReference type="NCBI Taxonomy" id="2886947"/>
    <lineage>
        <taxon>Bacteria</taxon>
        <taxon>Bacillati</taxon>
        <taxon>Actinomycetota</taxon>
        <taxon>Actinomycetes</taxon>
        <taxon>Kitasatosporales</taxon>
        <taxon>Streptomycetaceae</taxon>
        <taxon>Streptomyces</taxon>
    </lineage>
</organism>
<dbReference type="Proteomes" id="UP001108029">
    <property type="component" value="Unassembled WGS sequence"/>
</dbReference>
<keyword evidence="2" id="KW-1185">Reference proteome</keyword>
<dbReference type="RefSeq" id="WP_232655921.1">
    <property type="nucleotide sequence ID" value="NZ_JAJSBI010000054.1"/>
</dbReference>
<dbReference type="AlphaFoldDB" id="A0A9Q3W0L4"/>
<evidence type="ECO:0000313" key="2">
    <source>
        <dbReference type="Proteomes" id="UP001108029"/>
    </source>
</evidence>
<protein>
    <submittedName>
        <fullName evidence="1">Uncharacterized protein</fullName>
    </submittedName>
</protein>
<proteinExistence type="predicted"/>
<reference evidence="1" key="1">
    <citation type="submission" date="2021-12" db="EMBL/GenBank/DDBJ databases">
        <authorList>
            <person name="Lee J.-H."/>
            <person name="Kim S.-B."/>
        </authorList>
    </citation>
    <scope>NUCLEOTIDE SEQUENCE</scope>
    <source>
        <strain evidence="1">NR30</strain>
    </source>
</reference>
<gene>
    <name evidence="1" type="ORF">LJ657_47275</name>
</gene>
<evidence type="ECO:0000313" key="1">
    <source>
        <dbReference type="EMBL" id="MCD9881000.1"/>
    </source>
</evidence>
<dbReference type="EMBL" id="JAJSBI010000054">
    <property type="protein sequence ID" value="MCD9881000.1"/>
    <property type="molecule type" value="Genomic_DNA"/>
</dbReference>